<dbReference type="GO" id="GO:0006508">
    <property type="term" value="P:proteolysis"/>
    <property type="evidence" value="ECO:0007669"/>
    <property type="project" value="UniProtKB-KW"/>
</dbReference>
<dbReference type="STRING" id="617002.SAMN05660653_03228"/>
<gene>
    <name evidence="7" type="ORF">SAMN05660653_03228</name>
</gene>
<organism evidence="7 8">
    <name type="scientific">Desulfonatronum thiosulfatophilum</name>
    <dbReference type="NCBI Taxonomy" id="617002"/>
    <lineage>
        <taxon>Bacteria</taxon>
        <taxon>Pseudomonadati</taxon>
        <taxon>Thermodesulfobacteriota</taxon>
        <taxon>Desulfovibrionia</taxon>
        <taxon>Desulfovibrionales</taxon>
        <taxon>Desulfonatronaceae</taxon>
        <taxon>Desulfonatronum</taxon>
    </lineage>
</organism>
<evidence type="ECO:0000256" key="6">
    <source>
        <dbReference type="RuleBase" id="RU364089"/>
    </source>
</evidence>
<dbReference type="AlphaFoldDB" id="A0A1G6EWD5"/>
<dbReference type="PANTHER" id="PTHR12994:SF17">
    <property type="entry name" value="LD30995P"/>
    <property type="match status" value="1"/>
</dbReference>
<evidence type="ECO:0000256" key="4">
    <source>
        <dbReference type="ARBA" id="ARBA00022801"/>
    </source>
</evidence>
<keyword evidence="3 6" id="KW-0645">Protease</keyword>
<dbReference type="InterPro" id="IPR047804">
    <property type="entry name" value="C69_dipept_A-like"/>
</dbReference>
<keyword evidence="4 6" id="KW-0378">Hydrolase</keyword>
<keyword evidence="5 6" id="KW-0224">Dipeptidase</keyword>
<dbReference type="GO" id="GO:0016805">
    <property type="term" value="F:dipeptidase activity"/>
    <property type="evidence" value="ECO:0007669"/>
    <property type="project" value="UniProtKB-KW"/>
</dbReference>
<dbReference type="EMBL" id="FMXO01000026">
    <property type="protein sequence ID" value="SDB61733.1"/>
    <property type="molecule type" value="Genomic_DNA"/>
</dbReference>
<evidence type="ECO:0000256" key="5">
    <source>
        <dbReference type="ARBA" id="ARBA00022997"/>
    </source>
</evidence>
<dbReference type="GO" id="GO:0070004">
    <property type="term" value="F:cysteine-type exopeptidase activity"/>
    <property type="evidence" value="ECO:0007669"/>
    <property type="project" value="InterPro"/>
</dbReference>
<dbReference type="Pfam" id="PF03577">
    <property type="entry name" value="Peptidase_C69"/>
    <property type="match status" value="1"/>
</dbReference>
<dbReference type="OrthoDB" id="5147328at2"/>
<comment type="similarity">
    <text evidence="2 6">Belongs to the peptidase C69 family.</text>
</comment>
<dbReference type="EC" id="3.4.-.-" evidence="6"/>
<evidence type="ECO:0000313" key="7">
    <source>
        <dbReference type="EMBL" id="SDB61733.1"/>
    </source>
</evidence>
<dbReference type="InterPro" id="IPR005322">
    <property type="entry name" value="Peptidase_C69"/>
</dbReference>
<dbReference type="NCBIfam" id="NF033678">
    <property type="entry name" value="C69_fam_dipept"/>
    <property type="match status" value="1"/>
</dbReference>
<evidence type="ECO:0000256" key="2">
    <source>
        <dbReference type="ARBA" id="ARBA00007225"/>
    </source>
</evidence>
<evidence type="ECO:0000256" key="1">
    <source>
        <dbReference type="ARBA" id="ARBA00001670"/>
    </source>
</evidence>
<proteinExistence type="inferred from homology"/>
<dbReference type="RefSeq" id="WP_092123957.1">
    <property type="nucleotide sequence ID" value="NZ_FMXO01000026.1"/>
</dbReference>
<dbReference type="Gene3D" id="3.60.60.10">
    <property type="entry name" value="Penicillin V Acylase, Chain A"/>
    <property type="match status" value="1"/>
</dbReference>
<name>A0A1G6EWD5_9BACT</name>
<reference evidence="7 8" key="1">
    <citation type="submission" date="2016-10" db="EMBL/GenBank/DDBJ databases">
        <authorList>
            <person name="de Groot N.N."/>
        </authorList>
    </citation>
    <scope>NUCLEOTIDE SEQUENCE [LARGE SCALE GENOMIC DNA]</scope>
    <source>
        <strain evidence="7 8">ASO4-2</strain>
    </source>
</reference>
<comment type="catalytic activity">
    <reaction evidence="1">
        <text>an L-aminoacyl-L-amino acid + H2O = 2 an L-alpha-amino acid</text>
        <dbReference type="Rhea" id="RHEA:48940"/>
        <dbReference type="ChEBI" id="CHEBI:15377"/>
        <dbReference type="ChEBI" id="CHEBI:59869"/>
        <dbReference type="ChEBI" id="CHEBI:77460"/>
        <dbReference type="EC" id="3.4.13.19"/>
    </reaction>
</comment>
<protein>
    <recommendedName>
        <fullName evidence="6">Dipeptidase</fullName>
        <ecNumber evidence="6">3.4.-.-</ecNumber>
    </recommendedName>
</protein>
<dbReference type="Proteomes" id="UP000198771">
    <property type="component" value="Unassembled WGS sequence"/>
</dbReference>
<keyword evidence="8" id="KW-1185">Reference proteome</keyword>
<dbReference type="PANTHER" id="PTHR12994">
    <property type="entry name" value="SECERNIN"/>
    <property type="match status" value="1"/>
</dbReference>
<evidence type="ECO:0000313" key="8">
    <source>
        <dbReference type="Proteomes" id="UP000198771"/>
    </source>
</evidence>
<evidence type="ECO:0000256" key="3">
    <source>
        <dbReference type="ARBA" id="ARBA00022670"/>
    </source>
</evidence>
<accession>A0A1G6EWD5</accession>
<sequence>MIIERSSMSRPMLDIACFVFLFCLFIAFYAAPTEACTTIIVGKEATADGSIIIARNEDNADASGVQNIVRHLPRKQAGLFRATDNDFSWPMYPNALGYTAFPKWQSQIQNNPSFEETGVNEYGVAISATETIFNSEAVLSVDPYVQGTGLTEDSIPSVILPYATSAREGIRLLGHIIETTGVSDEGFGVALSDRNEVWYLETASGHHWVAQRIPADSYFVSANQGRFQSVDFNDLMNVMSSPGFLDFLRQHDLYQPEQGPFNFFTCCISDGEHDRTYNYPRVRELMKLYSGIEYDREDGLYPVFVRPERKLTVQDVAQGLRNRYQGTAHDPYMHQNPKEPYRPISVMRASMSHITQTRPDMPLDIAVINYIALGMPDLGVYMPFYQGLVDLPSAYQGATGQIDDHSMFWRSRKMQALVLQDYPRLAPAAHQAIAEFEADLAAKQAVMDARYLTLWQKDKDAARMLIQDLTDQAVADLEQMLDGLIIRFAEELNLDLETLSNEQFFELIMDTEKKFHFHGA</sequence>